<dbReference type="Pfam" id="PF00173">
    <property type="entry name" value="Cyt-b5"/>
    <property type="match status" value="1"/>
</dbReference>
<dbReference type="InterPro" id="IPR001199">
    <property type="entry name" value="Cyt_B5-like_heme/steroid-bd"/>
</dbReference>
<keyword evidence="8" id="KW-1185">Reference proteome</keyword>
<dbReference type="GO" id="GO:0046872">
    <property type="term" value="F:metal ion binding"/>
    <property type="evidence" value="ECO:0007669"/>
    <property type="project" value="UniProtKB-KW"/>
</dbReference>
<dbReference type="EMBL" id="KU877344">
    <property type="protein sequence ID" value="ANB50850.1"/>
    <property type="molecule type" value="Genomic_DNA"/>
</dbReference>
<dbReference type="KEGG" id="vg:80513212"/>
<reference evidence="7 8" key="1">
    <citation type="journal article" date="2016" name="Genome Announc.">
        <title>Complete Genome Sequence of a New Megavirus Family Member Isolated from an Inland Water Lake for the First Time in India.</title>
        <authorList>
            <person name="Chatterjee A."/>
            <person name="Ali F."/>
            <person name="Bange D."/>
            <person name="Kondabagil K."/>
        </authorList>
    </citation>
    <scope>NUCLEOTIDE SEQUENCE [LARGE SCALE GENOMIC DNA]</scope>
    <source>
        <strain evidence="7">1</strain>
    </source>
</reference>
<keyword evidence="5" id="KW-1133">Transmembrane helix</keyword>
<accession>A0A161HUT2</accession>
<name>A0A161HUT2_9VIRU</name>
<dbReference type="InterPro" id="IPR018506">
    <property type="entry name" value="Cyt_B5_heme-BS"/>
</dbReference>
<evidence type="ECO:0000259" key="6">
    <source>
        <dbReference type="PROSITE" id="PS50255"/>
    </source>
</evidence>
<evidence type="ECO:0000256" key="5">
    <source>
        <dbReference type="SAM" id="Phobius"/>
    </source>
</evidence>
<dbReference type="PRINTS" id="PR00363">
    <property type="entry name" value="CYTOCHROMEB5"/>
</dbReference>
<keyword evidence="5" id="KW-0812">Transmembrane</keyword>
<dbReference type="PROSITE" id="PS00191">
    <property type="entry name" value="CYTOCHROME_B5_1"/>
    <property type="match status" value="1"/>
</dbReference>
<dbReference type="GO" id="GO:0016020">
    <property type="term" value="C:membrane"/>
    <property type="evidence" value="ECO:0007669"/>
    <property type="project" value="TreeGrafter"/>
</dbReference>
<protein>
    <recommendedName>
        <fullName evidence="6">Cytochrome b5 heme-binding domain-containing protein</fullName>
    </recommendedName>
</protein>
<keyword evidence="3" id="KW-0408">Iron</keyword>
<dbReference type="PROSITE" id="PS50255">
    <property type="entry name" value="CYTOCHROME_B5_2"/>
    <property type="match status" value="1"/>
</dbReference>
<dbReference type="RefSeq" id="YP_010776601.1">
    <property type="nucleotide sequence ID" value="NC_075034.1"/>
</dbReference>
<evidence type="ECO:0000313" key="8">
    <source>
        <dbReference type="Proteomes" id="UP000241365"/>
    </source>
</evidence>
<evidence type="ECO:0000256" key="1">
    <source>
        <dbReference type="ARBA" id="ARBA00022617"/>
    </source>
</evidence>
<feature type="transmembrane region" description="Helical" evidence="5">
    <location>
        <begin position="6"/>
        <end position="22"/>
    </location>
</feature>
<dbReference type="InterPro" id="IPR050668">
    <property type="entry name" value="Cytochrome_b5"/>
</dbReference>
<feature type="domain" description="Cytochrome b5 heme-binding" evidence="6">
    <location>
        <begin position="19"/>
        <end position="103"/>
    </location>
</feature>
<dbReference type="SMART" id="SM01117">
    <property type="entry name" value="Cyt-b5"/>
    <property type="match status" value="1"/>
</dbReference>
<keyword evidence="2" id="KW-0479">Metal-binding</keyword>
<proteinExistence type="inferred from homology"/>
<evidence type="ECO:0000256" key="3">
    <source>
        <dbReference type="ARBA" id="ARBA00023004"/>
    </source>
</evidence>
<sequence>MTYYYLLLLIFIYVIKIICYYYKQINMSNQNTTKTFDDPQISSKIIVTFKGSKYDITEFLRRHPGGKQILIDNNGKDIEKLMLEYEHSNNAYRILEKYKIQSD</sequence>
<organism evidence="7 8">
    <name type="scientific">Powai lake megavirus</name>
    <dbReference type="NCBI Taxonomy" id="1842663"/>
    <lineage>
        <taxon>Viruses</taxon>
        <taxon>Varidnaviria</taxon>
        <taxon>Bamfordvirae</taxon>
        <taxon>Nucleocytoviricota</taxon>
        <taxon>Megaviricetes</taxon>
        <taxon>Imitervirales</taxon>
        <taxon>Mimiviridae</taxon>
        <taxon>Megamimivirinae</taxon>
        <taxon>Megavirus</taxon>
        <taxon>Megavirus powaiense</taxon>
    </lineage>
</organism>
<keyword evidence="5" id="KW-0472">Membrane</keyword>
<dbReference type="Proteomes" id="UP000241365">
    <property type="component" value="Segment"/>
</dbReference>
<dbReference type="Gene3D" id="3.10.120.10">
    <property type="entry name" value="Cytochrome b5-like heme/steroid binding domain"/>
    <property type="match status" value="1"/>
</dbReference>
<evidence type="ECO:0000256" key="2">
    <source>
        <dbReference type="ARBA" id="ARBA00022723"/>
    </source>
</evidence>
<dbReference type="InterPro" id="IPR036400">
    <property type="entry name" value="Cyt_B5-like_heme/steroid_sf"/>
</dbReference>
<keyword evidence="1" id="KW-0349">Heme</keyword>
<evidence type="ECO:0000313" key="7">
    <source>
        <dbReference type="EMBL" id="ANB50850.1"/>
    </source>
</evidence>
<dbReference type="SUPFAM" id="SSF55856">
    <property type="entry name" value="Cytochrome b5-like heme/steroid binding domain"/>
    <property type="match status" value="1"/>
</dbReference>
<dbReference type="PANTHER" id="PTHR19359">
    <property type="entry name" value="CYTOCHROME B5"/>
    <property type="match status" value="1"/>
</dbReference>
<comment type="similarity">
    <text evidence="4">Belongs to the cytochrome b5 family.</text>
</comment>
<dbReference type="GO" id="GO:0020037">
    <property type="term" value="F:heme binding"/>
    <property type="evidence" value="ECO:0007669"/>
    <property type="project" value="InterPro"/>
</dbReference>
<dbReference type="GeneID" id="80513212"/>
<evidence type="ECO:0000256" key="4">
    <source>
        <dbReference type="ARBA" id="ARBA00038168"/>
    </source>
</evidence>